<feature type="domain" description="PLD phosphodiesterase" evidence="2">
    <location>
        <begin position="171"/>
        <end position="198"/>
    </location>
</feature>
<evidence type="ECO:0000313" key="3">
    <source>
        <dbReference type="EMBL" id="KRT13019.1"/>
    </source>
</evidence>
<organism evidence="3 4">
    <name type="scientific">Pedobacter ginsenosidimutans</name>
    <dbReference type="NCBI Taxonomy" id="687842"/>
    <lineage>
        <taxon>Bacteria</taxon>
        <taxon>Pseudomonadati</taxon>
        <taxon>Bacteroidota</taxon>
        <taxon>Sphingobacteriia</taxon>
        <taxon>Sphingobacteriales</taxon>
        <taxon>Sphingobacteriaceae</taxon>
        <taxon>Pedobacter</taxon>
    </lineage>
</organism>
<dbReference type="Gene3D" id="3.30.870.10">
    <property type="entry name" value="Endonuclease Chain A"/>
    <property type="match status" value="1"/>
</dbReference>
<feature type="transmembrane region" description="Helical" evidence="1">
    <location>
        <begin position="126"/>
        <end position="143"/>
    </location>
</feature>
<dbReference type="STRING" id="687842.ASU31_26810"/>
<dbReference type="PANTHER" id="PTHR21248:SF22">
    <property type="entry name" value="PHOSPHOLIPASE D"/>
    <property type="match status" value="1"/>
</dbReference>
<evidence type="ECO:0000313" key="4">
    <source>
        <dbReference type="Proteomes" id="UP000051950"/>
    </source>
</evidence>
<evidence type="ECO:0000256" key="1">
    <source>
        <dbReference type="SAM" id="Phobius"/>
    </source>
</evidence>
<dbReference type="EMBL" id="LMZQ01000072">
    <property type="protein sequence ID" value="KRT13019.1"/>
    <property type="molecule type" value="Genomic_DNA"/>
</dbReference>
<proteinExistence type="predicted"/>
<dbReference type="InterPro" id="IPR001736">
    <property type="entry name" value="PLipase_D/transphosphatidylase"/>
</dbReference>
<accession>A0A0T5VGR6</accession>
<dbReference type="PANTHER" id="PTHR21248">
    <property type="entry name" value="CARDIOLIPIN SYNTHASE"/>
    <property type="match status" value="1"/>
</dbReference>
<name>A0A0T5VGR6_9SPHI</name>
<dbReference type="Proteomes" id="UP000051950">
    <property type="component" value="Unassembled WGS sequence"/>
</dbReference>
<dbReference type="RefSeq" id="WP_057935300.1">
    <property type="nucleotide sequence ID" value="NZ_LMZQ01000072.1"/>
</dbReference>
<sequence>MYYNNALCDIYIGKGAGKKLMDDMRGAKHSVKIISPYLSPYLISELINLKDKNIDVKLITTNNIEDFYGDRERNIYKLIIQKCNTDFDKQIIRNKWIKLAETLSYISYGLIALSIVLAYYFRDLKIFLGFIPIIILFLIRGLYKIKIKNLRIYSYHYTQLFPFKVYMCNEKTSLIHSKIYLIDGQIAYMGSLNFTASGTQYNHETRIRTTDINAIEKINKEIDDLFENPYMLAADLQLWGRQLYIEPIN</sequence>
<dbReference type="AlphaFoldDB" id="A0A0T5VGR6"/>
<reference evidence="3 4" key="1">
    <citation type="submission" date="2015-11" db="EMBL/GenBank/DDBJ databases">
        <title>Sequence of Pedobacter ginsenosidimutans.</title>
        <authorList>
            <person name="Carson E."/>
            <person name="Keyser V."/>
            <person name="Newman J."/>
            <person name="Miller J."/>
        </authorList>
    </citation>
    <scope>NUCLEOTIDE SEQUENCE [LARGE SCALE GENOMIC DNA]</scope>
    <source>
        <strain evidence="3 4">KACC 14530</strain>
    </source>
</reference>
<feature type="transmembrane region" description="Helical" evidence="1">
    <location>
        <begin position="102"/>
        <end position="120"/>
    </location>
</feature>
<dbReference type="GO" id="GO:0032049">
    <property type="term" value="P:cardiolipin biosynthetic process"/>
    <property type="evidence" value="ECO:0007669"/>
    <property type="project" value="UniProtKB-ARBA"/>
</dbReference>
<keyword evidence="1" id="KW-0472">Membrane</keyword>
<dbReference type="Pfam" id="PF13091">
    <property type="entry name" value="PLDc_2"/>
    <property type="match status" value="1"/>
</dbReference>
<dbReference type="GO" id="GO:0030572">
    <property type="term" value="F:phosphatidyltransferase activity"/>
    <property type="evidence" value="ECO:0007669"/>
    <property type="project" value="UniProtKB-ARBA"/>
</dbReference>
<comment type="caution">
    <text evidence="3">The sequence shown here is derived from an EMBL/GenBank/DDBJ whole genome shotgun (WGS) entry which is preliminary data.</text>
</comment>
<protein>
    <recommendedName>
        <fullName evidence="2">PLD phosphodiesterase domain-containing protein</fullName>
    </recommendedName>
</protein>
<dbReference type="SUPFAM" id="SSF56024">
    <property type="entry name" value="Phospholipase D/nuclease"/>
    <property type="match status" value="1"/>
</dbReference>
<keyword evidence="4" id="KW-1185">Reference proteome</keyword>
<dbReference type="OrthoDB" id="750814at2"/>
<dbReference type="PROSITE" id="PS50035">
    <property type="entry name" value="PLD"/>
    <property type="match status" value="1"/>
</dbReference>
<keyword evidence="1" id="KW-0812">Transmembrane</keyword>
<evidence type="ECO:0000259" key="2">
    <source>
        <dbReference type="PROSITE" id="PS50035"/>
    </source>
</evidence>
<dbReference type="InterPro" id="IPR025202">
    <property type="entry name" value="PLD-like_dom"/>
</dbReference>
<keyword evidence="1" id="KW-1133">Transmembrane helix</keyword>
<gene>
    <name evidence="3" type="ORF">ASU31_26810</name>
</gene>